<organism evidence="5 6">
    <name type="scientific">Marinitoga aeolica</name>
    <dbReference type="NCBI Taxonomy" id="2809031"/>
    <lineage>
        <taxon>Bacteria</taxon>
        <taxon>Thermotogati</taxon>
        <taxon>Thermotogota</taxon>
        <taxon>Thermotogae</taxon>
        <taxon>Petrotogales</taxon>
        <taxon>Petrotogaceae</taxon>
        <taxon>Marinitoga</taxon>
    </lineage>
</organism>
<dbReference type="SUPFAM" id="SSF109604">
    <property type="entry name" value="HD-domain/PDEase-like"/>
    <property type="match status" value="1"/>
</dbReference>
<dbReference type="PANTHER" id="PTHR43155">
    <property type="entry name" value="CYCLIC DI-GMP PHOSPHODIESTERASE PA4108-RELATED"/>
    <property type="match status" value="1"/>
</dbReference>
<evidence type="ECO:0000313" key="6">
    <source>
        <dbReference type="Proteomes" id="UP001232493"/>
    </source>
</evidence>
<dbReference type="InterPro" id="IPR029016">
    <property type="entry name" value="GAF-like_dom_sf"/>
</dbReference>
<dbReference type="PANTHER" id="PTHR43155:SF8">
    <property type="entry name" value="METAL DEPENDENT PHOSPHOHYDROLASE"/>
    <property type="match status" value="1"/>
</dbReference>
<dbReference type="InterPro" id="IPR006675">
    <property type="entry name" value="HDIG_dom"/>
</dbReference>
<evidence type="ECO:0000256" key="2">
    <source>
        <dbReference type="SAM" id="Phobius"/>
    </source>
</evidence>
<dbReference type="EMBL" id="CP069362">
    <property type="protein sequence ID" value="WGS64009.1"/>
    <property type="molecule type" value="Genomic_DNA"/>
</dbReference>
<dbReference type="InterPro" id="IPR006674">
    <property type="entry name" value="HD_domain"/>
</dbReference>
<evidence type="ECO:0000313" key="5">
    <source>
        <dbReference type="EMBL" id="WGS64009.1"/>
    </source>
</evidence>
<dbReference type="PROSITE" id="PS51832">
    <property type="entry name" value="HD_GYP"/>
    <property type="match status" value="1"/>
</dbReference>
<protein>
    <submittedName>
        <fullName evidence="5">HD-GYP domain-containing protein</fullName>
    </submittedName>
</protein>
<keyword evidence="2" id="KW-1133">Transmembrane helix</keyword>
<dbReference type="Gene3D" id="3.30.450.40">
    <property type="match status" value="1"/>
</dbReference>
<feature type="coiled-coil region" evidence="1">
    <location>
        <begin position="54"/>
        <end position="95"/>
    </location>
</feature>
<evidence type="ECO:0000259" key="3">
    <source>
        <dbReference type="PROSITE" id="PS51831"/>
    </source>
</evidence>
<feature type="transmembrane region" description="Helical" evidence="2">
    <location>
        <begin position="29"/>
        <end position="52"/>
    </location>
</feature>
<dbReference type="Proteomes" id="UP001232493">
    <property type="component" value="Chromosome"/>
</dbReference>
<feature type="domain" description="HD-GYP" evidence="4">
    <location>
        <begin position="262"/>
        <end position="455"/>
    </location>
</feature>
<dbReference type="SUPFAM" id="SSF55781">
    <property type="entry name" value="GAF domain-like"/>
    <property type="match status" value="1"/>
</dbReference>
<dbReference type="Gene3D" id="1.10.3210.10">
    <property type="entry name" value="Hypothetical protein af1432"/>
    <property type="match status" value="1"/>
</dbReference>
<proteinExistence type="predicted"/>
<keyword evidence="1" id="KW-0175">Coiled coil</keyword>
<keyword evidence="2" id="KW-0812">Transmembrane</keyword>
<dbReference type="InterPro" id="IPR003607">
    <property type="entry name" value="HD/PDEase_dom"/>
</dbReference>
<dbReference type="SMART" id="SM00471">
    <property type="entry name" value="HDc"/>
    <property type="match status" value="1"/>
</dbReference>
<name>A0ABY8PMZ1_9BACT</name>
<feature type="domain" description="HD" evidence="3">
    <location>
        <begin position="284"/>
        <end position="406"/>
    </location>
</feature>
<dbReference type="NCBIfam" id="TIGR00277">
    <property type="entry name" value="HDIG"/>
    <property type="match status" value="1"/>
</dbReference>
<dbReference type="Pfam" id="PF13487">
    <property type="entry name" value="HD_5"/>
    <property type="match status" value="1"/>
</dbReference>
<gene>
    <name evidence="5" type="ORF">JRV97_06405</name>
</gene>
<sequence>MKRVALLVMTILLVIITYGDVKNNNSTGINSATLFVVLSVFTVISILLTLIIDRKTLKKRYLEKEKELKHLNDELEEANKELESSYNKIEKLNSSILKTLELSSFFAAPKLMEKDFEKKVLELALEIIEPAENGSIYLFDEKDNAKMVFAKGYNYQKINELNLKKSELIIPEKAKIVKNIHEINRTKMPLDKFKEFELLGGDLKETLIAPITFNDELFGIITLDILNNDHINKFEDYHTKIMDYFGKTFAGFLKMLKFIKQEGKFHKDIALTLVKALEYYDNYTRGHSERVATWASLIAEKMNFDKQKIEQIYWAGILHDIGKIFVPQVILNKTGKLTNEEFEKIKLHPVKGEELINKVDEMKYISKIIRHHHERYDGKGYPDGLKGEEIPIESRILAVVDSFDAMISERPYKQPLTKEEAIMELKRMSMKQFDGNVVSIFADIIVNQNDKNNKH</sequence>
<dbReference type="PROSITE" id="PS51831">
    <property type="entry name" value="HD"/>
    <property type="match status" value="1"/>
</dbReference>
<evidence type="ECO:0000259" key="4">
    <source>
        <dbReference type="PROSITE" id="PS51832"/>
    </source>
</evidence>
<dbReference type="CDD" id="cd00077">
    <property type="entry name" value="HDc"/>
    <property type="match status" value="1"/>
</dbReference>
<evidence type="ECO:0000256" key="1">
    <source>
        <dbReference type="SAM" id="Coils"/>
    </source>
</evidence>
<accession>A0ABY8PMZ1</accession>
<dbReference type="RefSeq" id="WP_280997339.1">
    <property type="nucleotide sequence ID" value="NZ_CP069362.1"/>
</dbReference>
<keyword evidence="2" id="KW-0472">Membrane</keyword>
<keyword evidence="6" id="KW-1185">Reference proteome</keyword>
<reference evidence="5 6" key="1">
    <citation type="submission" date="2021-02" db="EMBL/GenBank/DDBJ databases">
        <title>Characterization of Marinitoga sp. nov. str. BP5-C20A.</title>
        <authorList>
            <person name="Erauso G."/>
            <person name="Postec A."/>
        </authorList>
    </citation>
    <scope>NUCLEOTIDE SEQUENCE [LARGE SCALE GENOMIC DNA]</scope>
    <source>
        <strain evidence="5 6">BP5-C20A</strain>
    </source>
</reference>
<dbReference type="InterPro" id="IPR037522">
    <property type="entry name" value="HD_GYP_dom"/>
</dbReference>